<feature type="compositionally biased region" description="Basic and acidic residues" evidence="3">
    <location>
        <begin position="17"/>
        <end position="27"/>
    </location>
</feature>
<dbReference type="GO" id="GO:0016020">
    <property type="term" value="C:membrane"/>
    <property type="evidence" value="ECO:0007669"/>
    <property type="project" value="UniProtKB-SubCell"/>
</dbReference>
<evidence type="ECO:0000256" key="4">
    <source>
        <dbReference type="SAM" id="Phobius"/>
    </source>
</evidence>
<name>M3JUE0_CANMX</name>
<proteinExistence type="inferred from homology"/>
<organism evidence="5 6">
    <name type="scientific">Candida maltosa (strain Xu316)</name>
    <name type="common">Yeast</name>
    <dbReference type="NCBI Taxonomy" id="1245528"/>
    <lineage>
        <taxon>Eukaryota</taxon>
        <taxon>Fungi</taxon>
        <taxon>Dikarya</taxon>
        <taxon>Ascomycota</taxon>
        <taxon>Saccharomycotina</taxon>
        <taxon>Pichiomycetes</taxon>
        <taxon>Debaryomycetaceae</taxon>
        <taxon>Candida/Lodderomyces clade</taxon>
        <taxon>Candida</taxon>
    </lineage>
</organism>
<evidence type="ECO:0000313" key="6">
    <source>
        <dbReference type="Proteomes" id="UP000011777"/>
    </source>
</evidence>
<protein>
    <recommendedName>
        <fullName evidence="7">Major facilitator superfamily (MFS) profile domain-containing protein</fullName>
    </recommendedName>
</protein>
<dbReference type="Gene3D" id="1.20.1250.20">
    <property type="entry name" value="MFS general substrate transporter like domains"/>
    <property type="match status" value="2"/>
</dbReference>
<feature type="transmembrane region" description="Helical" evidence="4">
    <location>
        <begin position="432"/>
        <end position="452"/>
    </location>
</feature>
<feature type="region of interest" description="Disordered" evidence="3">
    <location>
        <begin position="573"/>
        <end position="596"/>
    </location>
</feature>
<feature type="transmembrane region" description="Helical" evidence="4">
    <location>
        <begin position="314"/>
        <end position="334"/>
    </location>
</feature>
<feature type="transmembrane region" description="Helical" evidence="4">
    <location>
        <begin position="284"/>
        <end position="302"/>
    </location>
</feature>
<dbReference type="GO" id="GO:0022857">
    <property type="term" value="F:transmembrane transporter activity"/>
    <property type="evidence" value="ECO:0007669"/>
    <property type="project" value="InterPro"/>
</dbReference>
<dbReference type="InterPro" id="IPR011701">
    <property type="entry name" value="MFS"/>
</dbReference>
<dbReference type="SUPFAM" id="SSF103473">
    <property type="entry name" value="MFS general substrate transporter"/>
    <property type="match status" value="1"/>
</dbReference>
<dbReference type="Proteomes" id="UP000011777">
    <property type="component" value="Unassembled WGS sequence"/>
</dbReference>
<feature type="transmembrane region" description="Helical" evidence="4">
    <location>
        <begin position="250"/>
        <end position="272"/>
    </location>
</feature>
<feature type="transmembrane region" description="Helical" evidence="4">
    <location>
        <begin position="458"/>
        <end position="479"/>
    </location>
</feature>
<dbReference type="PANTHER" id="PTHR11360:SF315">
    <property type="entry name" value="TRANSPORTER MCH2-RELATED"/>
    <property type="match status" value="1"/>
</dbReference>
<accession>M3JUE0</accession>
<feature type="transmembrane region" description="Helical" evidence="4">
    <location>
        <begin position="224"/>
        <end position="244"/>
    </location>
</feature>
<dbReference type="AlphaFoldDB" id="M3JUE0"/>
<evidence type="ECO:0000256" key="3">
    <source>
        <dbReference type="SAM" id="MobiDB-lite"/>
    </source>
</evidence>
<evidence type="ECO:0000256" key="1">
    <source>
        <dbReference type="ARBA" id="ARBA00004141"/>
    </source>
</evidence>
<feature type="transmembrane region" description="Helical" evidence="4">
    <location>
        <begin position="374"/>
        <end position="397"/>
    </location>
</feature>
<evidence type="ECO:0000256" key="2">
    <source>
        <dbReference type="ARBA" id="ARBA00006727"/>
    </source>
</evidence>
<keyword evidence="4" id="KW-1133">Transmembrane helix</keyword>
<comment type="similarity">
    <text evidence="2">Belongs to the major facilitator superfamily. Monocarboxylate porter (TC 2.A.1.13) family.</text>
</comment>
<keyword evidence="4" id="KW-0472">Membrane</keyword>
<feature type="transmembrane region" description="Helical" evidence="4">
    <location>
        <begin position="195"/>
        <end position="217"/>
    </location>
</feature>
<reference evidence="5 6" key="1">
    <citation type="submission" date="2013-02" db="EMBL/GenBank/DDBJ databases">
        <title>Genome sequence of Candida maltosa Xu316, a potential industrial strain for xylitol and ethanol production.</title>
        <authorList>
            <person name="Yu J."/>
            <person name="Wang Q."/>
            <person name="Geng X."/>
            <person name="Bao W."/>
            <person name="He P."/>
            <person name="Cai J."/>
        </authorList>
    </citation>
    <scope>NUCLEOTIDE SEQUENCE [LARGE SCALE GENOMIC DNA]</scope>
    <source>
        <strain evidence="6">Xu316</strain>
    </source>
</reference>
<gene>
    <name evidence="5" type="ORF">G210_3258</name>
</gene>
<keyword evidence="4" id="KW-0812">Transmembrane</keyword>
<feature type="transmembrane region" description="Helical" evidence="4">
    <location>
        <begin position="500"/>
        <end position="520"/>
    </location>
</feature>
<dbReference type="Pfam" id="PF07690">
    <property type="entry name" value="MFS_1"/>
    <property type="match status" value="1"/>
</dbReference>
<feature type="transmembrane region" description="Helical" evidence="4">
    <location>
        <begin position="532"/>
        <end position="549"/>
    </location>
</feature>
<feature type="region of interest" description="Disordered" evidence="3">
    <location>
        <begin position="1"/>
        <end position="27"/>
    </location>
</feature>
<evidence type="ECO:0008006" key="7">
    <source>
        <dbReference type="Google" id="ProtNLM"/>
    </source>
</evidence>
<comment type="subcellular location">
    <subcellularLocation>
        <location evidence="1">Membrane</location>
        <topology evidence="1">Multi-pass membrane protein</topology>
    </subcellularLocation>
</comment>
<dbReference type="OMA" id="LYAFWIN"/>
<dbReference type="HOGENOM" id="CLU_001265_1_2_1"/>
<comment type="caution">
    <text evidence="5">The sequence shown here is derived from an EMBL/GenBank/DDBJ whole genome shotgun (WGS) entry which is preliminary data.</text>
</comment>
<dbReference type="InterPro" id="IPR050327">
    <property type="entry name" value="Proton-linked_MCT"/>
</dbReference>
<evidence type="ECO:0000313" key="5">
    <source>
        <dbReference type="EMBL" id="EMG46490.1"/>
    </source>
</evidence>
<feature type="compositionally biased region" description="Low complexity" evidence="3">
    <location>
        <begin position="1"/>
        <end position="16"/>
    </location>
</feature>
<dbReference type="EMBL" id="AOGT01001986">
    <property type="protein sequence ID" value="EMG46490.1"/>
    <property type="molecule type" value="Genomic_DNA"/>
</dbReference>
<dbReference type="PANTHER" id="PTHR11360">
    <property type="entry name" value="MONOCARBOXYLATE TRANSPORTER"/>
    <property type="match status" value="1"/>
</dbReference>
<dbReference type="InterPro" id="IPR036259">
    <property type="entry name" value="MFS_trans_sf"/>
</dbReference>
<feature type="transmembrane region" description="Helical" evidence="4">
    <location>
        <begin position="154"/>
        <end position="183"/>
    </location>
</feature>
<feature type="compositionally biased region" description="Basic and acidic residues" evidence="3">
    <location>
        <begin position="579"/>
        <end position="591"/>
    </location>
</feature>
<keyword evidence="6" id="KW-1185">Reference proteome</keyword>
<sequence length="630" mass="69610">MAPSIDSSPSKQSISDNSHHSLEDVDSHEVQPYQIHPVTSEHSINSHLSRTKSHHSELSRIISGIRDDHHLDEGMSNYKTFGDADYILANELDRVATNVVSRSHSVVDLESQIRQSTPNYKAASIASIDINEPCENEKSNVEDTGPKPDGGMAWVMAICAMFAMFATWGANAGFGVFLNFYLTSNTFPEATEYDYALIGGIVVCLANVLSPISALLYKVFGFKIVCFIGVIFQTAGWICASFATRIWHLYLTQGVCVGISFSLIFIPATLVLPTWFVKRKATSMGFCVSGAGLGGLIFSLSVNRVIQQTGDQKWALRMVGFVCLFTVLVCAVIMKPRNHTQPPLRECLRKEFIVENARVIFDLTVFKIRGIQIIAVWFAIALMGYTLMLFSLSSYAFSVGLSHSQGSVLTSVMNAAQIVGRPLMGLTADKVGRANFTSTICLVISILLYAFWINATTYGALIAFAVIIGLIIGVGSSLAQPLAADVLDPLMEKMPAAWSAINIFVASFCLVSEVIALALVTNGTKRPYLHTQIFAGTCFFACFLVMLLLRENLVKKLLKNRLEMTQNQVSKKTTTKSGYLKEESQSEKEAEQSTEIEDEDILQERMARYNHLLRNTFQAYFIRCVYPVKV</sequence>
<dbReference type="OrthoDB" id="2213137at2759"/>
<dbReference type="eggNOG" id="KOG2504">
    <property type="taxonomic scope" value="Eukaryota"/>
</dbReference>
<dbReference type="CDD" id="cd17352">
    <property type="entry name" value="MFS_MCT_SLC16"/>
    <property type="match status" value="1"/>
</dbReference>